<keyword evidence="13" id="KW-1185">Reference proteome</keyword>
<dbReference type="InterPro" id="IPR000483">
    <property type="entry name" value="Cys-rich_flank_reg_C"/>
</dbReference>
<dbReference type="Gene3D" id="3.80.10.10">
    <property type="entry name" value="Ribonuclease Inhibitor"/>
    <property type="match status" value="2"/>
</dbReference>
<evidence type="ECO:0000256" key="5">
    <source>
        <dbReference type="ARBA" id="ARBA00022729"/>
    </source>
</evidence>
<evidence type="ECO:0000256" key="1">
    <source>
        <dbReference type="ARBA" id="ARBA00004479"/>
    </source>
</evidence>
<evidence type="ECO:0000256" key="8">
    <source>
        <dbReference type="ARBA" id="ARBA00023136"/>
    </source>
</evidence>
<evidence type="ECO:0000256" key="4">
    <source>
        <dbReference type="ARBA" id="ARBA00022692"/>
    </source>
</evidence>
<dbReference type="GO" id="GO:0008168">
    <property type="term" value="F:methyltransferase activity"/>
    <property type="evidence" value="ECO:0007669"/>
    <property type="project" value="InterPro"/>
</dbReference>
<dbReference type="EMBL" id="JAROKS010000013">
    <property type="protein sequence ID" value="KAK1797593.1"/>
    <property type="molecule type" value="Genomic_DNA"/>
</dbReference>
<reference evidence="12" key="1">
    <citation type="submission" date="2023-03" db="EMBL/GenBank/DDBJ databases">
        <title>Electrophorus voltai genome.</title>
        <authorList>
            <person name="Bian C."/>
        </authorList>
    </citation>
    <scope>NUCLEOTIDE SEQUENCE</scope>
    <source>
        <strain evidence="12">CB-2022</strain>
        <tissue evidence="12">Muscle</tissue>
    </source>
</reference>
<evidence type="ECO:0000256" key="2">
    <source>
        <dbReference type="ARBA" id="ARBA00010439"/>
    </source>
</evidence>
<dbReference type="GO" id="GO:0007409">
    <property type="term" value="P:axonogenesis"/>
    <property type="evidence" value="ECO:0007669"/>
    <property type="project" value="TreeGrafter"/>
</dbReference>
<comment type="caution">
    <text evidence="12">The sequence shown here is derived from an EMBL/GenBank/DDBJ whole genome shotgun (WGS) entry which is preliminary data.</text>
</comment>
<feature type="domain" description="LRRCT" evidence="11">
    <location>
        <begin position="1051"/>
        <end position="1101"/>
    </location>
</feature>
<dbReference type="Pfam" id="PF09004">
    <property type="entry name" value="ALKBH8_N"/>
    <property type="match status" value="1"/>
</dbReference>
<dbReference type="InterPro" id="IPR001611">
    <property type="entry name" value="Leu-rich_rpt"/>
</dbReference>
<dbReference type="PANTHER" id="PTHR45773">
    <property type="entry name" value="SLIT AND NTRK-LIKE PROTEIN 4-RELATED"/>
    <property type="match status" value="1"/>
</dbReference>
<dbReference type="PROSITE" id="PS51450">
    <property type="entry name" value="LRR"/>
    <property type="match status" value="2"/>
</dbReference>
<accession>A0AAD8ZDL6</accession>
<evidence type="ECO:0000313" key="13">
    <source>
        <dbReference type="Proteomes" id="UP001239994"/>
    </source>
</evidence>
<dbReference type="GO" id="GO:0016020">
    <property type="term" value="C:membrane"/>
    <property type="evidence" value="ECO:0007669"/>
    <property type="project" value="UniProtKB-SubCell"/>
</dbReference>
<dbReference type="GO" id="GO:0051965">
    <property type="term" value="P:positive regulation of synapse assembly"/>
    <property type="evidence" value="ECO:0007669"/>
    <property type="project" value="TreeGrafter"/>
</dbReference>
<evidence type="ECO:0000313" key="12">
    <source>
        <dbReference type="EMBL" id="KAK1797593.1"/>
    </source>
</evidence>
<comment type="similarity">
    <text evidence="2">Belongs to the SLITRK family.</text>
</comment>
<dbReference type="GO" id="GO:0016706">
    <property type="term" value="F:2-oxoglutarate-dependent dioxygenase activity"/>
    <property type="evidence" value="ECO:0007669"/>
    <property type="project" value="InterPro"/>
</dbReference>
<protein>
    <recommendedName>
        <fullName evidence="11">LRRCT domain-containing protein</fullName>
    </recommendedName>
</protein>
<keyword evidence="4 10" id="KW-0812">Transmembrane</keyword>
<name>A0AAD8ZDL6_9TELE</name>
<dbReference type="FunFam" id="3.80.10.10:FF:000001">
    <property type="entry name" value="SLIT and NTRK-like family, member 1"/>
    <property type="match status" value="1"/>
</dbReference>
<feature type="region of interest" description="Disordered" evidence="9">
    <location>
        <begin position="1233"/>
        <end position="1264"/>
    </location>
</feature>
<dbReference type="SUPFAM" id="SSF52058">
    <property type="entry name" value="L domain-like"/>
    <property type="match status" value="2"/>
</dbReference>
<keyword evidence="8 10" id="KW-0472">Membrane</keyword>
<feature type="region of interest" description="Disordered" evidence="9">
    <location>
        <begin position="810"/>
        <end position="839"/>
    </location>
</feature>
<dbReference type="InterPro" id="IPR003591">
    <property type="entry name" value="Leu-rich_rpt_typical-subtyp"/>
</dbReference>
<evidence type="ECO:0000256" key="7">
    <source>
        <dbReference type="ARBA" id="ARBA00022989"/>
    </source>
</evidence>
<feature type="domain" description="LRRCT" evidence="11">
    <location>
        <begin position="728"/>
        <end position="778"/>
    </location>
</feature>
<keyword evidence="6" id="KW-0677">Repeat</keyword>
<evidence type="ECO:0000256" key="10">
    <source>
        <dbReference type="SAM" id="Phobius"/>
    </source>
</evidence>
<dbReference type="SMART" id="SM00082">
    <property type="entry name" value="LRRCT"/>
    <property type="match status" value="2"/>
</dbReference>
<dbReference type="Pfam" id="PF13855">
    <property type="entry name" value="LRR_8"/>
    <property type="match status" value="1"/>
</dbReference>
<dbReference type="SMART" id="SM00369">
    <property type="entry name" value="LRR_TYP"/>
    <property type="match status" value="5"/>
</dbReference>
<dbReference type="InterPro" id="IPR015095">
    <property type="entry name" value="AlkB_hom8_N"/>
</dbReference>
<proteinExistence type="inferred from homology"/>
<comment type="subcellular location">
    <subcellularLocation>
        <location evidence="1">Membrane</location>
        <topology evidence="1">Single-pass type I membrane protein</topology>
    </subcellularLocation>
</comment>
<keyword evidence="7 10" id="KW-1133">Transmembrane helix</keyword>
<feature type="transmembrane region" description="Helical" evidence="10">
    <location>
        <begin position="1140"/>
        <end position="1164"/>
    </location>
</feature>
<sequence>MFRRSTDDVSKFMEAVVGFIGKLVDDTIPRITIKKFPNQKPWVDKTIREALNSRTAAYNAGIISRNMEEYKSAAYGVRRVVREAKRRYGRKLESQFQQSGSRSLWQGIWMITDYRSPPSGLMSADQSLANELNTFFARFEATSSSTNASRANANSAYTNNVNGPVLVPPYQLPGKEGSSASLPPQMPKRLQTALQGKELLIEDDAITSRMERHIRQHETKQTRHFQSSDKMLLEISCYPSSIKAFSVFIKSSDQRDFRQRSLPHLCECVVVSVYVCVCIEWQSLSQRRVNAFYSRSNIATAGSLSTQAPVISLGSADEKRLCSDAWEMVIACLVGRELRSSERNCKRGAHPLFARLDPVQSTTHAGIYVCFFVIMYSRIFHIVPACGAEEDQTTPQNVYYLGNIVQELKLLSRDRQEHQVHLAENLTCTLSTSSITKRAQQCLYLLWKLRKAHLPSPILTTFYRGTKESILSSCITTWFGNCTVFDCKTFPRIVRTAEKIIGVSLPSIMDIYTTRCIRKATNTVKDPTHPSHELFTLLQSGRRASRRPPPQRWAGRTGSGRFWRRQQDRGEMEPCGWRIRVEKRWSHVDGGSGCRRDGAVWMEDQRGEEMEPCGWRIRDGAVWRLCTVRVIVTCRSPSNGAGGARDHEENIVKNGADARGASLQSECKQLLEMNARSSSTVGVCVNFNLAHPPSASVTVAGGNQLKQLPYNGLLEHMGKIVELQLEENPWNCSCELIALKAWLESISYTALVGDVVCETPFRLHGRDLDEISKQELCPRRAIAEYEMQAEPVHSSHAFFRTTSASITGPVPASNTLWSSRPTKSSQPSGKLRTKPTSRVSNKPQIFGPAVAFQTKSPVPLDCPHPCTCNLQISDLGLNVNCQERKIECISDLSPKPYNPKKMYLTGNYISSVHGSDFEEATSLDLLHLGNNRIVIIHSGAFGELAHLRRLYLNGNLIERLTDNMFCGLESLQFLYLEYNVIREIAVHTFEQVPKLQLLFLNNNLLKTLPTGVFRGLSLARLNLRNNHLRNLPVTGVLEDLQSLVQIDLFENPWDCACAVLEMKNWLEQLSTGTVVNSVICESPPRLAGEDLCYVHPSHFCPDASHAPASIVSPSEQSFPGSTIAMETALDYDTQYPTIPLSVLILALLLLFLMSVFVAAGLFAVMMKRSRKPEQSASLRTGGSSFNTLYHDRAAQKVRTSAGHVYEYIPPPTDGLGHGTAAGGSRDFDELAATQVSKSHQEGRSTVVGSELSAGTPRPLHGASPLPDHGCVYQLLLARDPQASYRASLSSHPWFSTLPVHSAPTCTKQENTNTTLAGVCAAVSPWETGAVSREKQRSKKLVSTMARE</sequence>
<organism evidence="12 13">
    <name type="scientific">Electrophorus voltai</name>
    <dbReference type="NCBI Taxonomy" id="2609070"/>
    <lineage>
        <taxon>Eukaryota</taxon>
        <taxon>Metazoa</taxon>
        <taxon>Chordata</taxon>
        <taxon>Craniata</taxon>
        <taxon>Vertebrata</taxon>
        <taxon>Euteleostomi</taxon>
        <taxon>Actinopterygii</taxon>
        <taxon>Neopterygii</taxon>
        <taxon>Teleostei</taxon>
        <taxon>Ostariophysi</taxon>
        <taxon>Gymnotiformes</taxon>
        <taxon>Gymnotoidei</taxon>
        <taxon>Gymnotidae</taxon>
        <taxon>Electrophorus</taxon>
    </lineage>
</organism>
<evidence type="ECO:0000259" key="11">
    <source>
        <dbReference type="SMART" id="SM00082"/>
    </source>
</evidence>
<keyword evidence="3" id="KW-0433">Leucine-rich repeat</keyword>
<keyword evidence="5" id="KW-0732">Signal</keyword>
<evidence type="ECO:0000256" key="9">
    <source>
        <dbReference type="SAM" id="MobiDB-lite"/>
    </source>
</evidence>
<dbReference type="PANTHER" id="PTHR45773:SF8">
    <property type="entry name" value="SLIT AND NTRK-LIKE FAMILY, MEMBER 5B"/>
    <property type="match status" value="1"/>
</dbReference>
<evidence type="ECO:0000256" key="3">
    <source>
        <dbReference type="ARBA" id="ARBA00022614"/>
    </source>
</evidence>
<dbReference type="Proteomes" id="UP001239994">
    <property type="component" value="Unassembled WGS sequence"/>
</dbReference>
<gene>
    <name evidence="12" type="ORF">P4O66_000783</name>
</gene>
<evidence type="ECO:0000256" key="6">
    <source>
        <dbReference type="ARBA" id="ARBA00022737"/>
    </source>
</evidence>
<dbReference type="InterPro" id="IPR032675">
    <property type="entry name" value="LRR_dom_sf"/>
</dbReference>